<accession>A0A1L6BW22</accession>
<evidence type="ECO:0000256" key="12">
    <source>
        <dbReference type="ARBA" id="ARBA00023075"/>
    </source>
</evidence>
<evidence type="ECO:0000256" key="3">
    <source>
        <dbReference type="ARBA" id="ARBA00012944"/>
    </source>
</evidence>
<reference evidence="20" key="1">
    <citation type="journal article" date="2016" name="J. Hered.">
        <title>Phylogeography of the small Indian civet and origin of introductions to western Indian Ocean islands.</title>
        <authorList>
            <person name="Gaubert P."/>
            <person name="Patel R."/>
            <person name="Veron G."/>
            <person name="Goodman S.M."/>
            <person name="Willsch M."/>
            <person name="Vasconcelos R."/>
            <person name="Lourenco A."/>
            <person name="Sigaud M."/>
            <person name="Justy F."/>
            <person name="Joshi B.D."/>
            <person name="Fickel J."/>
            <person name="Wilting A."/>
        </authorList>
    </citation>
    <scope>NUCLEOTIDE SEQUENCE</scope>
</reference>
<evidence type="ECO:0000256" key="17">
    <source>
        <dbReference type="RuleBase" id="RU003297"/>
    </source>
</evidence>
<dbReference type="InterPro" id="IPR010227">
    <property type="entry name" value="NADH_Q_OxRdtase_chainM/4"/>
</dbReference>
<evidence type="ECO:0000256" key="6">
    <source>
        <dbReference type="ARBA" id="ARBA00022660"/>
    </source>
</evidence>
<keyword evidence="11 17" id="KW-0520">NAD</keyword>
<feature type="transmembrane region" description="Helical" evidence="17">
    <location>
        <begin position="351"/>
        <end position="369"/>
    </location>
</feature>
<evidence type="ECO:0000256" key="8">
    <source>
        <dbReference type="ARBA" id="ARBA00022967"/>
    </source>
</evidence>
<evidence type="ECO:0000256" key="7">
    <source>
        <dbReference type="ARBA" id="ARBA00022692"/>
    </source>
</evidence>
<keyword evidence="14 17" id="KW-0472">Membrane</keyword>
<dbReference type="EMBL" id="KX891743">
    <property type="protein sequence ID" value="APQ40219.1"/>
    <property type="molecule type" value="Genomic_DNA"/>
</dbReference>
<dbReference type="GO" id="GO:0031966">
    <property type="term" value="C:mitochondrial membrane"/>
    <property type="evidence" value="ECO:0007669"/>
    <property type="project" value="UniProtKB-SubCell"/>
</dbReference>
<dbReference type="GO" id="GO:0008137">
    <property type="term" value="F:NADH dehydrogenase (ubiquinone) activity"/>
    <property type="evidence" value="ECO:0007669"/>
    <property type="project" value="UniProtKB-UniRule"/>
</dbReference>
<evidence type="ECO:0000256" key="13">
    <source>
        <dbReference type="ARBA" id="ARBA00023128"/>
    </source>
</evidence>
<feature type="transmembrane region" description="Helical" evidence="17">
    <location>
        <begin position="193"/>
        <end position="216"/>
    </location>
</feature>
<feature type="domain" description="NADH:ubiquinone oxidoreductase chain 4 N-terminal" evidence="19">
    <location>
        <begin position="1"/>
        <end position="109"/>
    </location>
</feature>
<dbReference type="NCBIfam" id="TIGR01972">
    <property type="entry name" value="NDH_I_M"/>
    <property type="match status" value="1"/>
</dbReference>
<evidence type="ECO:0000256" key="2">
    <source>
        <dbReference type="ARBA" id="ARBA00009025"/>
    </source>
</evidence>
<dbReference type="Pfam" id="PF01059">
    <property type="entry name" value="Oxidored_q5_N"/>
    <property type="match status" value="1"/>
</dbReference>
<evidence type="ECO:0000256" key="5">
    <source>
        <dbReference type="ARBA" id="ARBA00022448"/>
    </source>
</evidence>
<organism evidence="20">
    <name type="scientific">Civettictis civetta</name>
    <name type="common">African civet</name>
    <dbReference type="NCBI Taxonomy" id="94186"/>
    <lineage>
        <taxon>Eukaryota</taxon>
        <taxon>Metazoa</taxon>
        <taxon>Chordata</taxon>
        <taxon>Craniata</taxon>
        <taxon>Vertebrata</taxon>
        <taxon>Euteleostomi</taxon>
        <taxon>Mammalia</taxon>
        <taxon>Eutheria</taxon>
        <taxon>Laurasiatheria</taxon>
        <taxon>Carnivora</taxon>
        <taxon>Feliformia</taxon>
        <taxon>Viverridae</taxon>
        <taxon>Viverrinae</taxon>
        <taxon>Civettictis</taxon>
    </lineage>
</organism>
<feature type="transmembrane region" description="Helical" evidence="17">
    <location>
        <begin position="116"/>
        <end position="133"/>
    </location>
</feature>
<dbReference type="EMBL" id="MW257217">
    <property type="protein sequence ID" value="QQW47747.1"/>
    <property type="molecule type" value="Genomic_DNA"/>
</dbReference>
<evidence type="ECO:0000256" key="1">
    <source>
        <dbReference type="ARBA" id="ARBA00004225"/>
    </source>
</evidence>
<feature type="transmembrane region" description="Helical" evidence="17">
    <location>
        <begin position="94"/>
        <end position="110"/>
    </location>
</feature>
<evidence type="ECO:0000313" key="20">
    <source>
        <dbReference type="EMBL" id="APQ40219.1"/>
    </source>
</evidence>
<comment type="function">
    <text evidence="15 17">Core subunit of the mitochondrial membrane respiratory chain NADH dehydrogenase (Complex I) which catalyzes electron transfer from NADH through the respiratory chain, using ubiquinone as an electron acceptor. Essential for the catalytic activity and assembly of complex I.</text>
</comment>
<dbReference type="GO" id="GO:0042773">
    <property type="term" value="P:ATP synthesis coupled electron transport"/>
    <property type="evidence" value="ECO:0007669"/>
    <property type="project" value="InterPro"/>
</dbReference>
<feature type="transmembrane region" description="Helical" evidence="17">
    <location>
        <begin position="309"/>
        <end position="330"/>
    </location>
</feature>
<evidence type="ECO:0000313" key="21">
    <source>
        <dbReference type="EMBL" id="QQW47747.1"/>
    </source>
</evidence>
<keyword evidence="12 17" id="KW-0830">Ubiquinone</keyword>
<dbReference type="InterPro" id="IPR001750">
    <property type="entry name" value="ND/Mrp_TM"/>
</dbReference>
<dbReference type="PANTHER" id="PTHR43507:SF20">
    <property type="entry name" value="NADH-UBIQUINONE OXIDOREDUCTASE CHAIN 4"/>
    <property type="match status" value="1"/>
</dbReference>
<dbReference type="AlphaFoldDB" id="A0A1L6BW22"/>
<keyword evidence="6 17" id="KW-0679">Respiratory chain</keyword>
<evidence type="ECO:0000256" key="14">
    <source>
        <dbReference type="ARBA" id="ARBA00023136"/>
    </source>
</evidence>
<keyword evidence="10 17" id="KW-1133">Transmembrane helix</keyword>
<evidence type="ECO:0000256" key="15">
    <source>
        <dbReference type="ARBA" id="ARBA00024313"/>
    </source>
</evidence>
<reference evidence="21" key="2">
    <citation type="submission" date="2020-11" db="EMBL/GenBank/DDBJ databases">
        <authorList>
            <person name="Hassanin A."/>
        </authorList>
    </citation>
    <scope>NUCLEOTIDE SEQUENCE</scope>
</reference>
<feature type="transmembrane region" description="Helical" evidence="17">
    <location>
        <begin position="256"/>
        <end position="277"/>
    </location>
</feature>
<dbReference type="PRINTS" id="PR01437">
    <property type="entry name" value="NUOXDRDTASE4"/>
</dbReference>
<name>A0A1L6BW22_CIVCI</name>
<dbReference type="CTD" id="4538"/>
<evidence type="ECO:0000256" key="16">
    <source>
        <dbReference type="ARBA" id="ARBA00049551"/>
    </source>
</evidence>
<keyword evidence="13 17" id="KW-0496">Mitochondrion</keyword>
<evidence type="ECO:0000256" key="11">
    <source>
        <dbReference type="ARBA" id="ARBA00023027"/>
    </source>
</evidence>
<feature type="transmembrane region" description="Helical" evidence="17">
    <location>
        <begin position="145"/>
        <end position="167"/>
    </location>
</feature>
<gene>
    <name evidence="20" type="primary">ND4</name>
</gene>
<comment type="similarity">
    <text evidence="2 17">Belongs to the complex I subunit 4 family.</text>
</comment>
<feature type="transmembrane region" description="Helical" evidence="17">
    <location>
        <begin position="389"/>
        <end position="412"/>
    </location>
</feature>
<keyword evidence="8" id="KW-1278">Translocase</keyword>
<keyword evidence="7 17" id="KW-0812">Transmembrane</keyword>
<dbReference type="PANTHER" id="PTHR43507">
    <property type="entry name" value="NADH-UBIQUINONE OXIDOREDUCTASE CHAIN 4"/>
    <property type="match status" value="1"/>
</dbReference>
<feature type="transmembrane region" description="Helical" evidence="17">
    <location>
        <begin position="54"/>
        <end position="73"/>
    </location>
</feature>
<evidence type="ECO:0000256" key="9">
    <source>
        <dbReference type="ARBA" id="ARBA00022982"/>
    </source>
</evidence>
<proteinExistence type="inferred from homology"/>
<dbReference type="GO" id="GO:0048039">
    <property type="term" value="F:ubiquinone binding"/>
    <property type="evidence" value="ECO:0007669"/>
    <property type="project" value="TreeGrafter"/>
</dbReference>
<keyword evidence="5 17" id="KW-0813">Transport</keyword>
<keyword evidence="9 17" id="KW-0249">Electron transport</keyword>
<comment type="subcellular location">
    <subcellularLocation>
        <location evidence="1 17">Mitochondrion membrane</location>
        <topology evidence="1 17">Multi-pass membrane protein</topology>
    </subcellularLocation>
</comment>
<dbReference type="RefSeq" id="YP_009340650.1">
    <property type="nucleotide sequence ID" value="NC_033378.1"/>
</dbReference>
<feature type="domain" description="NADH:quinone oxidoreductase/Mrp antiporter transmembrane" evidence="18">
    <location>
        <begin position="112"/>
        <end position="402"/>
    </location>
</feature>
<sequence length="459" mass="51771">MLKIIIPTMMLMPLTWLSKPNMIWINSTTYSLLISLISLTFLNQPNDNSLNFSLLFFSDPLSAPLLVLTTWLLPLMLTASQSHLSKETSARKKLYITMLILLQLFLIMTFTAMELIMFYILFEATLIPTLIIITRWGNQTERLNAGLYFLFYTLMGSLPLLVALLYIQNTSGTLNFLVMQYWTEPISPTWSNIFLWLACMMAFMVKMPLYGLHLWLPKAHVEAPIAGSMVLAAVLLKLGGYGMMRITMLLNPLTGQMAYPFLMLSLWGMIMTSSICLRQTDLKSLIAYSSVSHMALVIVAVLIQTPWSYMGATALMIAHGLTSSMLFCLANTNYERVHSRTMILARGLQTLLPLMAAWWLLASLANLALPPTINLIGELFVVMASFSWSNITIILMGTNIIITALYSLYMLITTQRGKYTHHVTNIKPSFTRENALMTLHLLPLLLLSLNPKIILGPIY</sequence>
<comment type="catalytic activity">
    <reaction evidence="16 17">
        <text>a ubiquinone + NADH + 5 H(+)(in) = a ubiquinol + NAD(+) + 4 H(+)(out)</text>
        <dbReference type="Rhea" id="RHEA:29091"/>
        <dbReference type="Rhea" id="RHEA-COMP:9565"/>
        <dbReference type="Rhea" id="RHEA-COMP:9566"/>
        <dbReference type="ChEBI" id="CHEBI:15378"/>
        <dbReference type="ChEBI" id="CHEBI:16389"/>
        <dbReference type="ChEBI" id="CHEBI:17976"/>
        <dbReference type="ChEBI" id="CHEBI:57540"/>
        <dbReference type="ChEBI" id="CHEBI:57945"/>
        <dbReference type="EC" id="7.1.1.2"/>
    </reaction>
</comment>
<dbReference type="GeneID" id="30861613"/>
<dbReference type="GO" id="GO:0015990">
    <property type="term" value="P:electron transport coupled proton transport"/>
    <property type="evidence" value="ECO:0007669"/>
    <property type="project" value="TreeGrafter"/>
</dbReference>
<evidence type="ECO:0000259" key="18">
    <source>
        <dbReference type="Pfam" id="PF00361"/>
    </source>
</evidence>
<dbReference type="EC" id="7.1.1.2" evidence="3 17"/>
<protein>
    <recommendedName>
        <fullName evidence="4 17">NADH-ubiquinone oxidoreductase chain 4</fullName>
        <ecNumber evidence="3 17">7.1.1.2</ecNumber>
    </recommendedName>
</protein>
<evidence type="ECO:0000256" key="4">
    <source>
        <dbReference type="ARBA" id="ARBA00021006"/>
    </source>
</evidence>
<evidence type="ECO:0000259" key="19">
    <source>
        <dbReference type="Pfam" id="PF01059"/>
    </source>
</evidence>
<dbReference type="InterPro" id="IPR003918">
    <property type="entry name" value="NADH_UbQ_OxRdtase"/>
</dbReference>
<dbReference type="Pfam" id="PF00361">
    <property type="entry name" value="Proton_antipo_M"/>
    <property type="match status" value="1"/>
</dbReference>
<feature type="transmembrane region" description="Helical" evidence="17">
    <location>
        <begin position="223"/>
        <end position="244"/>
    </location>
</feature>
<feature type="transmembrane region" description="Helical" evidence="17">
    <location>
        <begin position="284"/>
        <end position="303"/>
    </location>
</feature>
<evidence type="ECO:0000256" key="10">
    <source>
        <dbReference type="ARBA" id="ARBA00022989"/>
    </source>
</evidence>
<geneLocation type="mitochondrion" evidence="20"/>
<feature type="transmembrane region" description="Helical" evidence="17">
    <location>
        <begin position="21"/>
        <end position="42"/>
    </location>
</feature>
<dbReference type="GO" id="GO:0003954">
    <property type="term" value="F:NADH dehydrogenase activity"/>
    <property type="evidence" value="ECO:0007669"/>
    <property type="project" value="TreeGrafter"/>
</dbReference>
<dbReference type="InterPro" id="IPR000260">
    <property type="entry name" value="NADH4_N"/>
</dbReference>